<gene>
    <name evidence="7" type="ORF">DC083_05840</name>
</gene>
<evidence type="ECO:0000256" key="5">
    <source>
        <dbReference type="ARBA" id="ARBA00023136"/>
    </source>
</evidence>
<feature type="transmembrane region" description="Helical" evidence="6">
    <location>
        <begin position="278"/>
        <end position="299"/>
    </location>
</feature>
<feature type="transmembrane region" description="Helical" evidence="6">
    <location>
        <begin position="194"/>
        <end position="219"/>
    </location>
</feature>
<accession>A0A2U2ADB0</accession>
<feature type="transmembrane region" description="Helical" evidence="6">
    <location>
        <begin position="240"/>
        <end position="266"/>
    </location>
</feature>
<evidence type="ECO:0000313" key="7">
    <source>
        <dbReference type="EMBL" id="PWD80644.1"/>
    </source>
</evidence>
<feature type="transmembrane region" description="Helical" evidence="6">
    <location>
        <begin position="311"/>
        <end position="332"/>
    </location>
</feature>
<evidence type="ECO:0000256" key="4">
    <source>
        <dbReference type="ARBA" id="ARBA00022989"/>
    </source>
</evidence>
<dbReference type="NCBIfam" id="NF037997">
    <property type="entry name" value="Na_Pi_symport"/>
    <property type="match status" value="1"/>
</dbReference>
<comment type="caution">
    <text evidence="7">The sequence shown here is derived from an EMBL/GenBank/DDBJ whole genome shotgun (WGS) entry which is preliminary data.</text>
</comment>
<dbReference type="InterPro" id="IPR003841">
    <property type="entry name" value="Na/Pi_transpt"/>
</dbReference>
<proteinExistence type="predicted"/>
<name>A0A2U2ADB0_9GAMM</name>
<evidence type="ECO:0000313" key="8">
    <source>
        <dbReference type="Proteomes" id="UP000245020"/>
    </source>
</evidence>
<dbReference type="GO" id="GO:0044341">
    <property type="term" value="P:sodium-dependent phosphate transport"/>
    <property type="evidence" value="ECO:0007669"/>
    <property type="project" value="InterPro"/>
</dbReference>
<dbReference type="GO" id="GO:0005886">
    <property type="term" value="C:plasma membrane"/>
    <property type="evidence" value="ECO:0007669"/>
    <property type="project" value="UniProtKB-SubCell"/>
</dbReference>
<reference evidence="8" key="1">
    <citation type="submission" date="2018-05" db="EMBL/GenBank/DDBJ databases">
        <title>Ignatzschineria dubaiensis sp. nov., isolated from necrotic foot tissues of dromedaries (Camelus dromedarius) and associated maggots in Dubai, United Arab Emirates.</title>
        <authorList>
            <person name="Tsang C.C."/>
            <person name="Tang J.Y.M."/>
            <person name="Fong J.Y.H."/>
            <person name="Kinne J."/>
            <person name="Lee H.H."/>
            <person name="Joseph M."/>
            <person name="Jose S."/>
            <person name="Schuster R.K."/>
            <person name="Tang Y."/>
            <person name="Sivakumar S."/>
            <person name="Chen J.H.K."/>
            <person name="Teng J.L.L."/>
            <person name="Lau S.K.P."/>
            <person name="Wernery U."/>
            <person name="Woo P.C.Y."/>
        </authorList>
    </citation>
    <scope>NUCLEOTIDE SEQUENCE [LARGE SCALE GENOMIC DNA]</scope>
    <source>
        <strain evidence="8">KCTC 22644</strain>
    </source>
</reference>
<feature type="transmembrane region" description="Helical" evidence="6">
    <location>
        <begin position="138"/>
        <end position="156"/>
    </location>
</feature>
<feature type="transmembrane region" description="Helical" evidence="6">
    <location>
        <begin position="168"/>
        <end position="188"/>
    </location>
</feature>
<feature type="transmembrane region" description="Helical" evidence="6">
    <location>
        <begin position="79"/>
        <end position="103"/>
    </location>
</feature>
<evidence type="ECO:0000256" key="1">
    <source>
        <dbReference type="ARBA" id="ARBA00004651"/>
    </source>
</evidence>
<evidence type="ECO:0000256" key="3">
    <source>
        <dbReference type="ARBA" id="ARBA00022692"/>
    </source>
</evidence>
<evidence type="ECO:0000256" key="6">
    <source>
        <dbReference type="SAM" id="Phobius"/>
    </source>
</evidence>
<dbReference type="Pfam" id="PF02690">
    <property type="entry name" value="Na_Pi_cotrans"/>
    <property type="match status" value="1"/>
</dbReference>
<protein>
    <submittedName>
        <fullName evidence="7">Sodium:phosphate symporter</fullName>
    </submittedName>
</protein>
<comment type="subcellular location">
    <subcellularLocation>
        <location evidence="1">Cell membrane</location>
        <topology evidence="1">Multi-pass membrane protein</topology>
    </subcellularLocation>
</comment>
<dbReference type="Proteomes" id="UP000245020">
    <property type="component" value="Unassembled WGS sequence"/>
</dbReference>
<dbReference type="PANTHER" id="PTHR10010:SF46">
    <property type="entry name" value="SODIUM-DEPENDENT PHOSPHATE TRANSPORT PROTEIN 2B"/>
    <property type="match status" value="1"/>
</dbReference>
<dbReference type="AlphaFoldDB" id="A0A2U2ADB0"/>
<keyword evidence="8" id="KW-1185">Reference proteome</keyword>
<keyword evidence="4 6" id="KW-1133">Transmembrane helix</keyword>
<keyword evidence="2" id="KW-1003">Cell membrane</keyword>
<keyword evidence="5 6" id="KW-0472">Membrane</keyword>
<organism evidence="7 8">
    <name type="scientific">Ignatzschineria ureiclastica</name>
    <dbReference type="NCBI Taxonomy" id="472582"/>
    <lineage>
        <taxon>Bacteria</taxon>
        <taxon>Pseudomonadati</taxon>
        <taxon>Pseudomonadota</taxon>
        <taxon>Gammaproteobacteria</taxon>
        <taxon>Cardiobacteriales</taxon>
        <taxon>Ignatzschineriaceae</taxon>
        <taxon>Ignatzschineria</taxon>
    </lineage>
</organism>
<feature type="transmembrane region" description="Helical" evidence="6">
    <location>
        <begin position="12"/>
        <end position="30"/>
    </location>
</feature>
<keyword evidence="3 6" id="KW-0812">Transmembrane</keyword>
<dbReference type="PANTHER" id="PTHR10010">
    <property type="entry name" value="SOLUTE CARRIER FAMILY 34 SODIUM PHOSPHATE , MEMBER 2-RELATED"/>
    <property type="match status" value="1"/>
</dbReference>
<feature type="transmembrane region" description="Helical" evidence="6">
    <location>
        <begin position="110"/>
        <end position="132"/>
    </location>
</feature>
<evidence type="ECO:0000256" key="2">
    <source>
        <dbReference type="ARBA" id="ARBA00022475"/>
    </source>
</evidence>
<sequence>MTHSVIPVTKQFFRNGIILLILLILLYTFYRSSSWLELCAGLAFFLFGMQCMQDGLQQLAGGKLERILAKSTETPLKSLLFGISSTLILQSTTVVSLLIIAFISTNLITLAAGIGIIIGANVGSSGGIWLLALAGQNVSLSPFAYPLIVIGILASFAGKRAKSAGRVLIGVAFILLAIDLIKGGFSAFTEDFDILSYTLSGWLGILLLVLVGLILTIILQSSHATLMLILTMLSLEQIDATQGFALTIGAIVGSALATGILGFLGGNRAGMRVAASHVIYNAGTGIIVLLFLKPLLLLINLISTHLGFNALIQIALFYTLFNIIGLLLFWPLKGSLATFLEKIIPNLPAPEQLIETQTIHPQTTDIEESAPSPFLIESALSSTQTATQAVLQDLQLLSRVTLEVICHILLLKTTILTVESTDENTIIEYQDLNPFDADELYRQQIKSRYSELLTFISKIDYNEADKAYQTVIMTSQVIAFKLVSAVKNSNHLQKNLRYYLTKEGNPAQPLYIELRNYIVNNLQLAYQIQAEITQLKEDSDLKAEFDHLSLTALIEDSRNFESQFRAQVYQALKENTLDGFNTSSLLNDLQYATQIVESLFNILKLVAIQDNNLLQNIDNIIQMNEGDL</sequence>
<dbReference type="GO" id="GO:0005436">
    <property type="term" value="F:sodium:phosphate symporter activity"/>
    <property type="evidence" value="ECO:0007669"/>
    <property type="project" value="InterPro"/>
</dbReference>
<dbReference type="EMBL" id="QEWQ01000004">
    <property type="protein sequence ID" value="PWD80644.1"/>
    <property type="molecule type" value="Genomic_DNA"/>
</dbReference>
<dbReference type="OrthoDB" id="9763003at2"/>